<protein>
    <submittedName>
        <fullName evidence="4">Surface antigen</fullName>
    </submittedName>
</protein>
<dbReference type="Pfam" id="PF01103">
    <property type="entry name" value="Omp85"/>
    <property type="match status" value="1"/>
</dbReference>
<feature type="domain" description="Bacterial surface antigen (D15)" evidence="3">
    <location>
        <begin position="185"/>
        <end position="320"/>
    </location>
</feature>
<accession>A0A1M6LT91</accession>
<dbReference type="Proteomes" id="UP000184474">
    <property type="component" value="Unassembled WGS sequence"/>
</dbReference>
<evidence type="ECO:0000256" key="1">
    <source>
        <dbReference type="ARBA" id="ARBA00004370"/>
    </source>
</evidence>
<keyword evidence="5" id="KW-1185">Reference proteome</keyword>
<proteinExistence type="predicted"/>
<dbReference type="EMBL" id="FRAA01000001">
    <property type="protein sequence ID" value="SHJ74437.1"/>
    <property type="molecule type" value="Genomic_DNA"/>
</dbReference>
<dbReference type="STRING" id="156994.SAMN04488028_1011088"/>
<comment type="subcellular location">
    <subcellularLocation>
        <location evidence="1">Membrane</location>
    </subcellularLocation>
</comment>
<dbReference type="AlphaFoldDB" id="A0A1M6LT91"/>
<gene>
    <name evidence="4" type="ORF">SAMN04488028_1011088</name>
</gene>
<organism evidence="4 5">
    <name type="scientific">Reichenbachiella agariperforans</name>
    <dbReference type="NCBI Taxonomy" id="156994"/>
    <lineage>
        <taxon>Bacteria</taxon>
        <taxon>Pseudomonadati</taxon>
        <taxon>Bacteroidota</taxon>
        <taxon>Cytophagia</taxon>
        <taxon>Cytophagales</taxon>
        <taxon>Reichenbachiellaceae</taxon>
        <taxon>Reichenbachiella</taxon>
    </lineage>
</organism>
<sequence>MIAITFLLLANVVKGQVGDSTIVSPVKDKKKYAFYPVVAYSPESKLNLGAIAFVVLDHEKKGGTSEFYRPTSITPYVVFTTNKQILVKSEFDFFFKSGINLNFISRIYKYPDSYYGVGNDTDPEAYERYGNNYIQLVGQALKPLNSKVFYGLTFDLQYNDIQPDDGGMLEIQNPIGVSGGRNVGIGPAANYDSRNSTLYPTAGMLFKSSIGLYGRAIGGEYNYVTYNFDFRNYFELLGPKNILAYQFRANFITGDDVPFYKLNVMAGDNYLRGFDHRNVYMDRQSMYFQVEGRQDLFWRLGGVLFAGAGQVFDTFSELNAEDVRFVYGFGGRFQAMKDQKLNLRMDVGFTDNGQYAFYLSVREAF</sequence>
<dbReference type="GO" id="GO:0019867">
    <property type="term" value="C:outer membrane"/>
    <property type="evidence" value="ECO:0007669"/>
    <property type="project" value="InterPro"/>
</dbReference>
<evidence type="ECO:0000313" key="4">
    <source>
        <dbReference type="EMBL" id="SHJ74437.1"/>
    </source>
</evidence>
<evidence type="ECO:0000259" key="3">
    <source>
        <dbReference type="Pfam" id="PF01103"/>
    </source>
</evidence>
<dbReference type="InterPro" id="IPR000184">
    <property type="entry name" value="Bac_surfAg_D15"/>
</dbReference>
<keyword evidence="2" id="KW-0472">Membrane</keyword>
<evidence type="ECO:0000256" key="2">
    <source>
        <dbReference type="ARBA" id="ARBA00023136"/>
    </source>
</evidence>
<name>A0A1M6LT91_REIAG</name>
<reference evidence="5" key="1">
    <citation type="submission" date="2016-11" db="EMBL/GenBank/DDBJ databases">
        <authorList>
            <person name="Varghese N."/>
            <person name="Submissions S."/>
        </authorList>
    </citation>
    <scope>NUCLEOTIDE SEQUENCE [LARGE SCALE GENOMIC DNA]</scope>
    <source>
        <strain evidence="5">DSM 26134</strain>
    </source>
</reference>
<evidence type="ECO:0000313" key="5">
    <source>
        <dbReference type="Proteomes" id="UP000184474"/>
    </source>
</evidence>
<dbReference type="Gene3D" id="2.40.160.50">
    <property type="entry name" value="membrane protein fhac: a member of the omp85/tpsb transporter family"/>
    <property type="match status" value="1"/>
</dbReference>